<dbReference type="GO" id="GO:0008422">
    <property type="term" value="F:beta-glucosidase activity"/>
    <property type="evidence" value="ECO:0007669"/>
    <property type="project" value="TreeGrafter"/>
</dbReference>
<sequence length="505" mass="58071">MLWNTESFSKPHDPLMPIPLPEYHGIFPYEFSFGTSGGAFEHEGAWLEDNKGESIWDHWVHENPNVTVDNGNGDVSADSYNHVNDDVDLLNNLGVNHFVFSISWGRIIPAGEGDVNMLGINHYKKLIKKLRRKQIEPIVFLYVGDLPQALEDRGGFLSDEFPIWFREYARVAFQHFGDDVEYWLTFNNPTSQCSEGYGEGTYPPGVTSNPGVNEYICGHNLLKAHANAYHLYEDIFKPTQQGKISIGINIPWFQPKTRFDEDIEAVATRYQFHAGWFAHPIYKGDYPDVMIERVGKLSQLGGFSESRLPKFTRKDIRWIKGTSDFFAFGYFMGFYVRANSNEIPLPPSFGNDAGSKIKLMNSDVADGIRNVISWIQNEYDNPWIFITHNGYQSFNRTLDDTDRIDYIKSILINLQYAIEGDGARIFGYTHHSYIDGFVRRFGYTLKYGLIDVDFNDPSRTRTPRLSADYYRHVCTYGCIDYPCPPFYYQQFEINLNIDSSLIINS</sequence>
<proteinExistence type="evidence at transcript level"/>
<dbReference type="InterPro" id="IPR001360">
    <property type="entry name" value="Glyco_hydro_1"/>
</dbReference>
<reference evidence="5" key="1">
    <citation type="journal article" date="2014" name="Proc. Natl. Acad. Sci. U.S.A.">
        <title>Phyllotreta striolata flea beetles use host plant defense compounds to create their own glucosinolate-myrosinase system.</title>
        <authorList>
            <person name="Beran F."/>
            <person name="Pauchet Y."/>
            <person name="Kunert G."/>
            <person name="Reichelt M."/>
            <person name="Wielsch N."/>
            <person name="Vogel H."/>
            <person name="Reinecke A."/>
            <person name="Svatos A."/>
            <person name="Mewis I."/>
            <person name="Schmid D."/>
            <person name="Ramasamy S."/>
            <person name="Ulrichs C."/>
            <person name="Hansson B.S."/>
            <person name="Gershenzon J."/>
            <person name="Heckel D.G."/>
        </authorList>
    </citation>
    <scope>NUCLEOTIDE SEQUENCE</scope>
</reference>
<evidence type="ECO:0000256" key="1">
    <source>
        <dbReference type="ARBA" id="ARBA00010838"/>
    </source>
</evidence>
<dbReference type="PRINTS" id="PR00131">
    <property type="entry name" value="GLHYDRLASE1"/>
</dbReference>
<keyword evidence="2 5" id="KW-0378">Hydrolase</keyword>
<dbReference type="Gene3D" id="3.20.20.80">
    <property type="entry name" value="Glycosidases"/>
    <property type="match status" value="1"/>
</dbReference>
<name>A0A059U5M5_PHYSR</name>
<organism evidence="5">
    <name type="scientific">Phyllotreta striolata</name>
    <name type="common">Striped flea beetle</name>
    <name type="synonym">Crioceris striolata</name>
    <dbReference type="NCBI Taxonomy" id="444603"/>
    <lineage>
        <taxon>Eukaryota</taxon>
        <taxon>Metazoa</taxon>
        <taxon>Ecdysozoa</taxon>
        <taxon>Arthropoda</taxon>
        <taxon>Hexapoda</taxon>
        <taxon>Insecta</taxon>
        <taxon>Pterygota</taxon>
        <taxon>Neoptera</taxon>
        <taxon>Endopterygota</taxon>
        <taxon>Coleoptera</taxon>
        <taxon>Polyphaga</taxon>
        <taxon>Cucujiformia</taxon>
        <taxon>Chrysomeloidea</taxon>
        <taxon>Chrysomelidae</taxon>
        <taxon>Galerucinae</taxon>
        <taxon>Alticini</taxon>
        <taxon>Phyllotreta</taxon>
    </lineage>
</organism>
<evidence type="ECO:0000256" key="3">
    <source>
        <dbReference type="ARBA" id="ARBA00023295"/>
    </source>
</evidence>
<evidence type="ECO:0000256" key="4">
    <source>
        <dbReference type="RuleBase" id="RU003690"/>
    </source>
</evidence>
<evidence type="ECO:0000313" key="5">
    <source>
        <dbReference type="EMBL" id="AHZ59657.1"/>
    </source>
</evidence>
<evidence type="ECO:0000256" key="2">
    <source>
        <dbReference type="ARBA" id="ARBA00022801"/>
    </source>
</evidence>
<dbReference type="PANTHER" id="PTHR10353">
    <property type="entry name" value="GLYCOSYL HYDROLASE"/>
    <property type="match status" value="1"/>
</dbReference>
<dbReference type="InterPro" id="IPR017853">
    <property type="entry name" value="GH"/>
</dbReference>
<protein>
    <submittedName>
        <fullName evidence="5">Glycoside hydrolase family 1</fullName>
    </submittedName>
</protein>
<keyword evidence="3" id="KW-0326">Glycosidase</keyword>
<dbReference type="SUPFAM" id="SSF51445">
    <property type="entry name" value="(Trans)glycosidases"/>
    <property type="match status" value="1"/>
</dbReference>
<dbReference type="PANTHER" id="PTHR10353:SF36">
    <property type="entry name" value="LP05116P"/>
    <property type="match status" value="1"/>
</dbReference>
<comment type="similarity">
    <text evidence="1 4">Belongs to the glycosyl hydrolase 1 family.</text>
</comment>
<dbReference type="AlphaFoldDB" id="A0A059U5M5"/>
<gene>
    <name evidence="5" type="ORF">GH1-11</name>
</gene>
<accession>A0A059U5M5</accession>
<dbReference type="Pfam" id="PF00232">
    <property type="entry name" value="Glyco_hydro_1"/>
    <property type="match status" value="1"/>
</dbReference>
<dbReference type="EMBL" id="KF377839">
    <property type="protein sequence ID" value="AHZ59657.1"/>
    <property type="molecule type" value="mRNA"/>
</dbReference>
<dbReference type="OrthoDB" id="6737095at2759"/>
<dbReference type="GO" id="GO:0005975">
    <property type="term" value="P:carbohydrate metabolic process"/>
    <property type="evidence" value="ECO:0007669"/>
    <property type="project" value="InterPro"/>
</dbReference>